<reference evidence="2 3" key="1">
    <citation type="submission" date="2018-07" db="EMBL/GenBank/DDBJ databases">
        <title>Draft Genome Assemblies for Five Robust Yarrowia lipolytica Strains Exhibiting High Lipid Production and Pentose Sugar Utilization and Sugar Alcohol Secretion from Undetoxified Lignocellulosic Biomass Hydrolysates.</title>
        <authorList>
            <consortium name="DOE Joint Genome Institute"/>
            <person name="Walker C."/>
            <person name="Ryu S."/>
            <person name="Na H."/>
            <person name="Zane M."/>
            <person name="LaButti K."/>
            <person name="Lipzen A."/>
            <person name="Haridas S."/>
            <person name="Barry K."/>
            <person name="Grigoriev I.V."/>
            <person name="Quarterman J."/>
            <person name="Slininger P."/>
            <person name="Dien B."/>
            <person name="Trinh C.T."/>
        </authorList>
    </citation>
    <scope>NUCLEOTIDE SEQUENCE [LARGE SCALE GENOMIC DNA]</scope>
    <source>
        <strain evidence="2 3">YB392</strain>
    </source>
</reference>
<evidence type="ECO:0000313" key="2">
    <source>
        <dbReference type="EMBL" id="RDW25235.1"/>
    </source>
</evidence>
<name>A0A371C4I3_YARLL</name>
<evidence type="ECO:0000256" key="1">
    <source>
        <dbReference type="SAM" id="SignalP"/>
    </source>
</evidence>
<evidence type="ECO:0008006" key="4">
    <source>
        <dbReference type="Google" id="ProtNLM"/>
    </source>
</evidence>
<feature type="chain" id="PRO_5016720721" description="Secreted protein" evidence="1">
    <location>
        <begin position="20"/>
        <end position="73"/>
    </location>
</feature>
<proteinExistence type="predicted"/>
<evidence type="ECO:0000313" key="3">
    <source>
        <dbReference type="Proteomes" id="UP000256601"/>
    </source>
</evidence>
<feature type="signal peptide" evidence="1">
    <location>
        <begin position="1"/>
        <end position="19"/>
    </location>
</feature>
<dbReference type="EMBL" id="KZ859008">
    <property type="protein sequence ID" value="RDW25235.1"/>
    <property type="molecule type" value="Genomic_DNA"/>
</dbReference>
<dbReference type="AlphaFoldDB" id="A0A371C4I3"/>
<organism evidence="2 3">
    <name type="scientific">Yarrowia lipolytica</name>
    <name type="common">Candida lipolytica</name>
    <dbReference type="NCBI Taxonomy" id="4952"/>
    <lineage>
        <taxon>Eukaryota</taxon>
        <taxon>Fungi</taxon>
        <taxon>Dikarya</taxon>
        <taxon>Ascomycota</taxon>
        <taxon>Saccharomycotina</taxon>
        <taxon>Dipodascomycetes</taxon>
        <taxon>Dipodascales</taxon>
        <taxon>Dipodascales incertae sedis</taxon>
        <taxon>Yarrowia</taxon>
    </lineage>
</organism>
<accession>A0A371C4I3</accession>
<protein>
    <recommendedName>
        <fullName evidence="4">Secreted protein</fullName>
    </recommendedName>
</protein>
<dbReference type="Proteomes" id="UP000256601">
    <property type="component" value="Unassembled WGS sequence"/>
</dbReference>
<keyword evidence="1" id="KW-0732">Signal</keyword>
<sequence length="73" mass="7967">MVSLVWTAVLVSIWDASTARVVLGTSTNGIVESYCCVRCATFVEHNREMISLVLEHLGLVSDDSRVHACAMGR</sequence>
<gene>
    <name evidence="2" type="ORF">B0I71DRAFT_133011</name>
</gene>